<evidence type="ECO:0000313" key="2">
    <source>
        <dbReference type="Proteomes" id="UP000058857"/>
    </source>
</evidence>
<accession>A0A0S2IM63</accession>
<gene>
    <name evidence="1" type="ORF">LBBP_00409</name>
</gene>
<dbReference type="EMBL" id="CP012029">
    <property type="protein sequence ID" value="ALO24766.1"/>
    <property type="molecule type" value="Genomic_DNA"/>
</dbReference>
<dbReference type="Proteomes" id="UP000058857">
    <property type="component" value="Chromosome 1"/>
</dbReference>
<name>A0A0S2IM63_LEPBO</name>
<dbReference type="AlphaFoldDB" id="A0A0S2IM63"/>
<organism evidence="1">
    <name type="scientific">Leptospira borgpetersenii serovar Ballum</name>
    <dbReference type="NCBI Taxonomy" id="280505"/>
    <lineage>
        <taxon>Bacteria</taxon>
        <taxon>Pseudomonadati</taxon>
        <taxon>Spirochaetota</taxon>
        <taxon>Spirochaetia</taxon>
        <taxon>Leptospirales</taxon>
        <taxon>Leptospiraceae</taxon>
        <taxon>Leptospira</taxon>
    </lineage>
</organism>
<sequence>MQETSGFGKFGGHLLLKIQMTFSKNHVIIMMDSSALGF</sequence>
<reference evidence="1 2" key="1">
    <citation type="journal article" date="2015" name="PLoS Negl. Trop. Dis.">
        <title>Distribution of Plasmids in Distinct Leptospira Pathogenic Species.</title>
        <authorList>
            <person name="Wang Y."/>
            <person name="Zhuang X."/>
            <person name="Zhong Y."/>
            <person name="Zhang C."/>
            <person name="Zhang Y."/>
            <person name="Zeng L."/>
            <person name="Zhu Y."/>
            <person name="He P."/>
            <person name="Dong K."/>
            <person name="Pal U."/>
            <person name="Guo X."/>
            <person name="Qin J."/>
        </authorList>
    </citation>
    <scope>NUCLEOTIDE SEQUENCE [LARGE SCALE GENOMIC DNA]</scope>
    <source>
        <strain evidence="1 2">56604</strain>
    </source>
</reference>
<evidence type="ECO:0000313" key="1">
    <source>
        <dbReference type="EMBL" id="ALO24766.1"/>
    </source>
</evidence>
<protein>
    <submittedName>
        <fullName evidence="1">Uncharacterized protein</fullName>
    </submittedName>
</protein>
<proteinExistence type="predicted"/>
<dbReference type="PATRIC" id="fig|280505.15.peg.402"/>